<comment type="similarity">
    <text evidence="1">Belongs to the ohanin/vespryn family.</text>
</comment>
<dbReference type="Proteomes" id="UP001652622">
    <property type="component" value="Unplaced"/>
</dbReference>
<dbReference type="PROSITE" id="PS50119">
    <property type="entry name" value="ZF_BBOX"/>
    <property type="match status" value="1"/>
</dbReference>
<evidence type="ECO:0000259" key="9">
    <source>
        <dbReference type="PROSITE" id="PS50089"/>
    </source>
</evidence>
<dbReference type="SUPFAM" id="SSF57845">
    <property type="entry name" value="B-box zinc-binding domain"/>
    <property type="match status" value="1"/>
</dbReference>
<dbReference type="InterPro" id="IPR003879">
    <property type="entry name" value="Butyrophylin_SPRY"/>
</dbReference>
<evidence type="ECO:0000313" key="13">
    <source>
        <dbReference type="RefSeq" id="XP_060546156.1"/>
    </source>
</evidence>
<feature type="domain" description="B30.2/SPRY" evidence="11">
    <location>
        <begin position="322"/>
        <end position="525"/>
    </location>
</feature>
<dbReference type="PRINTS" id="PR01407">
    <property type="entry name" value="BUTYPHLNCDUF"/>
</dbReference>
<keyword evidence="4 7" id="KW-0863">Zinc-finger</keyword>
<feature type="compositionally biased region" description="Polar residues" evidence="8">
    <location>
        <begin position="1"/>
        <end position="10"/>
    </location>
</feature>
<keyword evidence="5" id="KW-0862">Zinc</keyword>
<dbReference type="InterPro" id="IPR013320">
    <property type="entry name" value="ConA-like_dom_sf"/>
</dbReference>
<evidence type="ECO:0000256" key="4">
    <source>
        <dbReference type="ARBA" id="ARBA00022771"/>
    </source>
</evidence>
<evidence type="ECO:0000259" key="10">
    <source>
        <dbReference type="PROSITE" id="PS50119"/>
    </source>
</evidence>
<dbReference type="InterPro" id="IPR000315">
    <property type="entry name" value="Znf_B-box"/>
</dbReference>
<dbReference type="SUPFAM" id="SSF57850">
    <property type="entry name" value="RING/U-box"/>
    <property type="match status" value="1"/>
</dbReference>
<dbReference type="SUPFAM" id="SSF49899">
    <property type="entry name" value="Concanavalin A-like lectins/glucanases"/>
    <property type="match status" value="1"/>
</dbReference>
<organism evidence="12 13">
    <name type="scientific">Pantherophis guttatus</name>
    <name type="common">Corn snake</name>
    <name type="synonym">Elaphe guttata</name>
    <dbReference type="NCBI Taxonomy" id="94885"/>
    <lineage>
        <taxon>Eukaryota</taxon>
        <taxon>Metazoa</taxon>
        <taxon>Chordata</taxon>
        <taxon>Craniata</taxon>
        <taxon>Vertebrata</taxon>
        <taxon>Euteleostomi</taxon>
        <taxon>Lepidosauria</taxon>
        <taxon>Squamata</taxon>
        <taxon>Bifurcata</taxon>
        <taxon>Unidentata</taxon>
        <taxon>Episquamata</taxon>
        <taxon>Toxicofera</taxon>
        <taxon>Serpentes</taxon>
        <taxon>Colubroidea</taxon>
        <taxon>Colubridae</taxon>
        <taxon>Colubrinae</taxon>
        <taxon>Pantherophis</taxon>
    </lineage>
</organism>
<dbReference type="Pfam" id="PF00622">
    <property type="entry name" value="SPRY"/>
    <property type="match status" value="1"/>
</dbReference>
<feature type="domain" description="RING-type" evidence="9">
    <location>
        <begin position="35"/>
        <end position="72"/>
    </location>
</feature>
<dbReference type="InterPro" id="IPR001841">
    <property type="entry name" value="Znf_RING"/>
</dbReference>
<dbReference type="Gene3D" id="2.60.120.920">
    <property type="match status" value="1"/>
</dbReference>
<dbReference type="Pfam" id="PF13765">
    <property type="entry name" value="PRY"/>
    <property type="match status" value="1"/>
</dbReference>
<keyword evidence="2" id="KW-0800">Toxin</keyword>
<feature type="domain" description="B box-type" evidence="10">
    <location>
        <begin position="107"/>
        <end position="146"/>
    </location>
</feature>
<evidence type="ECO:0000256" key="8">
    <source>
        <dbReference type="SAM" id="MobiDB-lite"/>
    </source>
</evidence>
<evidence type="ECO:0000256" key="2">
    <source>
        <dbReference type="ARBA" id="ARBA00022699"/>
    </source>
</evidence>
<keyword evidence="2" id="KW-0528">Neurotoxin</keyword>
<dbReference type="PROSITE" id="PS50188">
    <property type="entry name" value="B302_SPRY"/>
    <property type="match status" value="1"/>
</dbReference>
<dbReference type="InterPro" id="IPR003877">
    <property type="entry name" value="SPRY_dom"/>
</dbReference>
<dbReference type="SMART" id="SM00336">
    <property type="entry name" value="BBOX"/>
    <property type="match status" value="1"/>
</dbReference>
<protein>
    <submittedName>
        <fullName evidence="13">Zinc finger protein RFP-like isoform X2</fullName>
    </submittedName>
</protein>
<reference evidence="13" key="1">
    <citation type="submission" date="2025-08" db="UniProtKB">
        <authorList>
            <consortium name="RefSeq"/>
        </authorList>
    </citation>
    <scope>IDENTIFICATION</scope>
    <source>
        <tissue evidence="13">Blood</tissue>
    </source>
</reference>
<accession>A0ABM3ZCQ0</accession>
<dbReference type="GeneID" id="117673494"/>
<dbReference type="Pfam" id="PF13445">
    <property type="entry name" value="zf-RING_UBOX"/>
    <property type="match status" value="1"/>
</dbReference>
<dbReference type="InterPro" id="IPR017907">
    <property type="entry name" value="Znf_RING_CS"/>
</dbReference>
<keyword evidence="12" id="KW-1185">Reference proteome</keyword>
<dbReference type="Gene3D" id="3.30.160.60">
    <property type="entry name" value="Classic Zinc Finger"/>
    <property type="match status" value="1"/>
</dbReference>
<evidence type="ECO:0000256" key="3">
    <source>
        <dbReference type="ARBA" id="ARBA00022723"/>
    </source>
</evidence>
<name>A0ABM3ZCQ0_PANGU</name>
<comment type="function">
    <text evidence="6">Neurotoxin that produces dose-dependent hypolocomotion and hyperalgesia in mice. May directly act on the central nervous system, as it is 6500-fold more potent when administered intracerebroventricularly than intraperitoneal.</text>
</comment>
<sequence length="535" mass="60368">MRSLPFQAQQREPRSPMATSGKQTALGQLGQEATCPLCLDLFEQPMVLSCGHNFCHDCLAQLGAEFSCPQCRAKVGRDSACPNQPLANIVCHLKRLWLSGGAQEEGSRRQLCQEHGQPLQTFCSSEKSLLCPGCLKGHQDHPLLSLPEAAQEYKDLLDGLLEPLRKEGQKLLEQRQAEEQSRQECQEQFASEKQKVGLALESLQELLRGGQSVWLAWLAEQEEKMEAEWGVALAQLSGEASRLQQLMAQTERKCRQPDGEFLQDIQDTVDRCRSYVVGRVERVSPRLQDRHRTFLEKNASVRLVVDNSKASLQKTLTRGNLDRLLATVPVPQAPQTPRSSKVYVMPNNATAHPRLWCQGSTVTWANTYQQCPDVPERFDQELCVLGNGIFTTGWNCWEVTVQEPDNVPVWDRPCWAIGVAKESVRRKGGFQLSPQEGIWAVGKSAGGEMVAFSKSPQKLSLRCPLRRLRVRLGYEAETVEFLDAETETFLHRFQTGPFLGETLRPFFYLGQERFTLQCEPYPQPPQGPVHFSFYR</sequence>
<dbReference type="PROSITE" id="PS50089">
    <property type="entry name" value="ZF_RING_2"/>
    <property type="match status" value="1"/>
</dbReference>
<dbReference type="InterPro" id="IPR027370">
    <property type="entry name" value="Znf-RING_euk"/>
</dbReference>
<evidence type="ECO:0000256" key="5">
    <source>
        <dbReference type="ARBA" id="ARBA00022833"/>
    </source>
</evidence>
<dbReference type="Gene3D" id="3.30.40.10">
    <property type="entry name" value="Zinc/RING finger domain, C3HC4 (zinc finger)"/>
    <property type="match status" value="1"/>
</dbReference>
<dbReference type="RefSeq" id="XP_060546156.1">
    <property type="nucleotide sequence ID" value="XM_060690173.1"/>
</dbReference>
<evidence type="ECO:0000259" key="11">
    <source>
        <dbReference type="PROSITE" id="PS50188"/>
    </source>
</evidence>
<dbReference type="InterPro" id="IPR043136">
    <property type="entry name" value="B30.2/SPRY_sf"/>
</dbReference>
<evidence type="ECO:0000256" key="1">
    <source>
        <dbReference type="ARBA" id="ARBA00009651"/>
    </source>
</evidence>
<gene>
    <name evidence="13" type="primary">LOC117673494</name>
</gene>
<dbReference type="InterPro" id="IPR006574">
    <property type="entry name" value="PRY"/>
</dbReference>
<dbReference type="PROSITE" id="PS00518">
    <property type="entry name" value="ZF_RING_1"/>
    <property type="match status" value="1"/>
</dbReference>
<feature type="region of interest" description="Disordered" evidence="8">
    <location>
        <begin position="1"/>
        <end position="23"/>
    </location>
</feature>
<dbReference type="SMART" id="SM00589">
    <property type="entry name" value="PRY"/>
    <property type="match status" value="1"/>
</dbReference>
<proteinExistence type="inferred from homology"/>
<evidence type="ECO:0000256" key="7">
    <source>
        <dbReference type="PROSITE-ProRule" id="PRU00024"/>
    </source>
</evidence>
<dbReference type="Pfam" id="PF00643">
    <property type="entry name" value="zf-B_box"/>
    <property type="match status" value="1"/>
</dbReference>
<dbReference type="SMART" id="SM00184">
    <property type="entry name" value="RING"/>
    <property type="match status" value="1"/>
</dbReference>
<dbReference type="InterPro" id="IPR050143">
    <property type="entry name" value="TRIM/RBCC"/>
</dbReference>
<keyword evidence="3" id="KW-0479">Metal-binding</keyword>
<dbReference type="SMART" id="SM00449">
    <property type="entry name" value="SPRY"/>
    <property type="match status" value="1"/>
</dbReference>
<evidence type="ECO:0000256" key="6">
    <source>
        <dbReference type="ARBA" id="ARBA00034460"/>
    </source>
</evidence>
<evidence type="ECO:0000313" key="12">
    <source>
        <dbReference type="Proteomes" id="UP001652622"/>
    </source>
</evidence>
<dbReference type="InterPro" id="IPR013083">
    <property type="entry name" value="Znf_RING/FYVE/PHD"/>
</dbReference>
<dbReference type="PANTHER" id="PTHR24103">
    <property type="entry name" value="E3 UBIQUITIN-PROTEIN LIGASE TRIM"/>
    <property type="match status" value="1"/>
</dbReference>
<dbReference type="InterPro" id="IPR001870">
    <property type="entry name" value="B30.2/SPRY"/>
</dbReference>